<dbReference type="Proteomes" id="UP000198846">
    <property type="component" value="Unassembled WGS sequence"/>
</dbReference>
<dbReference type="RefSeq" id="WP_092131308.1">
    <property type="nucleotide sequence ID" value="NZ_FNQK01000001.1"/>
</dbReference>
<dbReference type="InterPro" id="IPR041408">
    <property type="entry name" value="Hcp_Tssd"/>
</dbReference>
<dbReference type="EMBL" id="FNQK01000001">
    <property type="protein sequence ID" value="SDZ75059.1"/>
    <property type="molecule type" value="Genomic_DNA"/>
</dbReference>
<gene>
    <name evidence="1" type="ORF">SAMN04487990_101224</name>
</gene>
<protein>
    <submittedName>
        <fullName evidence="1">Uncharacterized protein</fullName>
    </submittedName>
</protein>
<accession>A0A1H3VJW2</accession>
<reference evidence="1 2" key="1">
    <citation type="submission" date="2016-10" db="EMBL/GenBank/DDBJ databases">
        <authorList>
            <person name="de Groot N.N."/>
        </authorList>
    </citation>
    <scope>NUCLEOTIDE SEQUENCE [LARGE SCALE GENOMIC DNA]</scope>
    <source>
        <strain evidence="1 2">DSM 23842</strain>
    </source>
</reference>
<evidence type="ECO:0000313" key="2">
    <source>
        <dbReference type="Proteomes" id="UP000198846"/>
    </source>
</evidence>
<sequence>MSIISKLHYEDLTINILRFRLAFSQNTNVTGRPSAKPTGGLWNIAFETRKNDPFLEYMVNGTMIKYLKIIIQPAILGGKSRIIELRDVYVIMHRDNFDGVNNQPMTTYIELSSASMVQNGQTMFVKYWKITDPDAETVKATVIEEPSPKISNINWIHPETKETLQETTYTENVALTAQIENQESSSAKIIIIKEDGTEFENGQTELTFEEAINDDGSIELTALEIKEQWEDFETADIDKLIAKIDHNGYQKKSAALEVVPTPKVLVSFRPNDSWKGEFGFDWIREDDTSLFMDNKFEDIVSKQYTDSAFTKLEKKGNNYKGHFKKDATLLKNLKEKYRPFEVTWKKTTEASGKQVNYKHFTEWLSLKKGKEAKIKIHIDVTEKADFLKFEDTENFTFTPNKIEIKNKKGTKKLSDIVSIKCDKEFTEDEEIVIKAYKEKQTKGILAGKLNVWANAATNHKQKKVVFVQLTTKLSKTSKPKKSDASKEKARINKYLNQAYIELHPDSKIIDIDLTLDPDFSRFVKNGKILTKSVLVPKKPAVAATSTTPAMAEKPAIPIQTLTDYLKSKLDTKYLTYFKAFYFAENGYHPSGNLSGYSAKKADYVVVFKSANHQTAAHEFLHSFSLPHTFTNSESTTDAEFTYIAKKTDNLLDYSHNITSDPNNNNRCSLYYWQWITANKSIT</sequence>
<dbReference type="AlphaFoldDB" id="A0A1H3VJW2"/>
<proteinExistence type="predicted"/>
<dbReference type="STRING" id="283786.SAMN04487990_101224"/>
<keyword evidence="2" id="KW-1185">Reference proteome</keyword>
<evidence type="ECO:0000313" key="1">
    <source>
        <dbReference type="EMBL" id="SDZ75059.1"/>
    </source>
</evidence>
<dbReference type="OrthoDB" id="6717961at2"/>
<dbReference type="GO" id="GO:0033104">
    <property type="term" value="C:type VI protein secretion system complex"/>
    <property type="evidence" value="ECO:0007669"/>
    <property type="project" value="InterPro"/>
</dbReference>
<organism evidence="1 2">
    <name type="scientific">Bizionia paragorgiae</name>
    <dbReference type="NCBI Taxonomy" id="283786"/>
    <lineage>
        <taxon>Bacteria</taxon>
        <taxon>Pseudomonadati</taxon>
        <taxon>Bacteroidota</taxon>
        <taxon>Flavobacteriia</taxon>
        <taxon>Flavobacteriales</taxon>
        <taxon>Flavobacteriaceae</taxon>
        <taxon>Bizionia</taxon>
    </lineage>
</organism>
<dbReference type="Pfam" id="PF17642">
    <property type="entry name" value="TssD"/>
    <property type="match status" value="1"/>
</dbReference>
<name>A0A1H3VJW2_BIZPA</name>